<gene>
    <name evidence="2" type="ORF">TrRE_jg4759</name>
</gene>
<accession>A0A9W7DWK4</accession>
<reference evidence="2" key="1">
    <citation type="submission" date="2022-07" db="EMBL/GenBank/DDBJ databases">
        <title>Genome analysis of Parmales, a sister group of diatoms, reveals the evolutionary specialization of diatoms from phago-mixotrophs to photoautotrophs.</title>
        <authorList>
            <person name="Ban H."/>
            <person name="Sato S."/>
            <person name="Yoshikawa S."/>
            <person name="Kazumasa Y."/>
            <person name="Nakamura Y."/>
            <person name="Ichinomiya M."/>
            <person name="Saitoh K."/>
            <person name="Sato N."/>
            <person name="Blanc-Mathieu R."/>
            <person name="Endo H."/>
            <person name="Kuwata A."/>
            <person name="Ogata H."/>
        </authorList>
    </citation>
    <scope>NUCLEOTIDE SEQUENCE</scope>
</reference>
<evidence type="ECO:0000259" key="1">
    <source>
        <dbReference type="Pfam" id="PF02197"/>
    </source>
</evidence>
<dbReference type="OrthoDB" id="10067602at2759"/>
<dbReference type="EMBL" id="BRXZ01003575">
    <property type="protein sequence ID" value="GMH57543.1"/>
    <property type="molecule type" value="Genomic_DNA"/>
</dbReference>
<protein>
    <recommendedName>
        <fullName evidence="1">RIIa domain-containing protein</fullName>
    </recommendedName>
</protein>
<dbReference type="SUPFAM" id="SSF47391">
    <property type="entry name" value="Dimerization-anchoring domain of cAMP-dependent PK regulatory subunit"/>
    <property type="match status" value="1"/>
</dbReference>
<comment type="caution">
    <text evidence="2">The sequence shown here is derived from an EMBL/GenBank/DDBJ whole genome shotgun (WGS) entry which is preliminary data.</text>
</comment>
<dbReference type="Proteomes" id="UP001165082">
    <property type="component" value="Unassembled WGS sequence"/>
</dbReference>
<name>A0A9W7DWK4_9STRA</name>
<organism evidence="2 3">
    <name type="scientific">Triparma retinervis</name>
    <dbReference type="NCBI Taxonomy" id="2557542"/>
    <lineage>
        <taxon>Eukaryota</taxon>
        <taxon>Sar</taxon>
        <taxon>Stramenopiles</taxon>
        <taxon>Ochrophyta</taxon>
        <taxon>Bolidophyceae</taxon>
        <taxon>Parmales</taxon>
        <taxon>Triparmaceae</taxon>
        <taxon>Triparma</taxon>
    </lineage>
</organism>
<dbReference type="AlphaFoldDB" id="A0A9W7DWK4"/>
<evidence type="ECO:0000313" key="2">
    <source>
        <dbReference type="EMBL" id="GMH57543.1"/>
    </source>
</evidence>
<dbReference type="Gene3D" id="1.20.890.10">
    <property type="entry name" value="cAMP-dependent protein kinase regulatory subunit, dimerization-anchoring domain"/>
    <property type="match status" value="1"/>
</dbReference>
<proteinExistence type="predicted"/>
<feature type="domain" description="RIIa" evidence="1">
    <location>
        <begin position="16"/>
        <end position="51"/>
    </location>
</feature>
<keyword evidence="3" id="KW-1185">Reference proteome</keyword>
<sequence>YLHQSKYAKSFDMPKDFPDLLRAFSKEVLRDSPKDVYSYAHEYFMNKLEEKAIEKENEEELAKEKAAAAISSEADA</sequence>
<evidence type="ECO:0000313" key="3">
    <source>
        <dbReference type="Proteomes" id="UP001165082"/>
    </source>
</evidence>
<feature type="non-terminal residue" evidence="2">
    <location>
        <position position="1"/>
    </location>
</feature>
<dbReference type="Pfam" id="PF02197">
    <property type="entry name" value="RIIa"/>
    <property type="match status" value="1"/>
</dbReference>
<dbReference type="InterPro" id="IPR003117">
    <property type="entry name" value="cAMP_dep_PK_reg_su_I/II_a/b"/>
</dbReference>